<dbReference type="EMBL" id="JAUCAQ010000018">
    <property type="protein sequence ID" value="MDM7646998.1"/>
    <property type="molecule type" value="Genomic_DNA"/>
</dbReference>
<sequence length="160" mass="17829">MARPAKSIKIQMIEGNTNNKTREEITKRAKAEEKFDVVSSEHMQPPVYLGGDSKKVFRKIVKIMEPVGILNEADIDLIATYADTQVVYTQVMEHLAMEGVVDPNTGNPSKFIRERNKLAELMRKLGDKMGLSPQARAQIANTIAGLSNAGKEDVSEWDQN</sequence>
<comment type="caution">
    <text evidence="1">The sequence shown here is derived from an EMBL/GenBank/DDBJ whole genome shotgun (WGS) entry which is preliminary data.</text>
</comment>
<proteinExistence type="predicted"/>
<dbReference type="NCBIfam" id="TIGR01558">
    <property type="entry name" value="sm_term_P27"/>
    <property type="match status" value="1"/>
</dbReference>
<accession>A0ABT7S0A7</accession>
<dbReference type="Proteomes" id="UP001242903">
    <property type="component" value="Unassembled WGS sequence"/>
</dbReference>
<gene>
    <name evidence="1" type="ORF">QUE93_08220</name>
</gene>
<keyword evidence="2" id="KW-1185">Reference proteome</keyword>
<name>A0ABT7S0A7_9LACO</name>
<dbReference type="RefSeq" id="WP_289456927.1">
    <property type="nucleotide sequence ID" value="NZ_JAUCAQ010000018.1"/>
</dbReference>
<reference evidence="1 2" key="1">
    <citation type="submission" date="2023-06" db="EMBL/GenBank/DDBJ databases">
        <title>Draft Genome Sequences of lactic acid bacteria strains isolated from fermented milk products.</title>
        <authorList>
            <person name="Elcheninov A.G."/>
            <person name="Klyukina A."/>
            <person name="Zayulina K.S."/>
            <person name="Gavirova L.A."/>
            <person name="Shcherbakova P.A."/>
            <person name="Shestakov A.I."/>
            <person name="Kublanov I.V."/>
            <person name="Kochetkova T.V."/>
        </authorList>
    </citation>
    <scope>NUCLEOTIDE SEQUENCE [LARGE SCALE GENOMIC DNA]</scope>
    <source>
        <strain evidence="1 2">TOM.81</strain>
    </source>
</reference>
<evidence type="ECO:0000313" key="1">
    <source>
        <dbReference type="EMBL" id="MDM7646998.1"/>
    </source>
</evidence>
<protein>
    <submittedName>
        <fullName evidence="1">Phage terminase small subunit P27 family</fullName>
    </submittedName>
</protein>
<evidence type="ECO:0000313" key="2">
    <source>
        <dbReference type="Proteomes" id="UP001242903"/>
    </source>
</evidence>
<dbReference type="Pfam" id="PF05119">
    <property type="entry name" value="Terminase_4"/>
    <property type="match status" value="1"/>
</dbReference>
<dbReference type="InterPro" id="IPR006448">
    <property type="entry name" value="Phage_term_ssu_P27"/>
</dbReference>
<organism evidence="1 2">
    <name type="scientific">Leuconostoc falkenbergense</name>
    <dbReference type="NCBI Taxonomy" id="2766470"/>
    <lineage>
        <taxon>Bacteria</taxon>
        <taxon>Bacillati</taxon>
        <taxon>Bacillota</taxon>
        <taxon>Bacilli</taxon>
        <taxon>Lactobacillales</taxon>
        <taxon>Lactobacillaceae</taxon>
        <taxon>Leuconostoc</taxon>
    </lineage>
</organism>